<reference evidence="1 2" key="1">
    <citation type="journal article" date="2008" name="Science">
        <title>The Physcomitrella genome reveals evolutionary insights into the conquest of land by plants.</title>
        <authorList>
            <person name="Rensing S."/>
            <person name="Lang D."/>
            <person name="Zimmer A."/>
            <person name="Terry A."/>
            <person name="Salamov A."/>
            <person name="Shapiro H."/>
            <person name="Nishiyama T."/>
            <person name="Perroud P.-F."/>
            <person name="Lindquist E."/>
            <person name="Kamisugi Y."/>
            <person name="Tanahashi T."/>
            <person name="Sakakibara K."/>
            <person name="Fujita T."/>
            <person name="Oishi K."/>
            <person name="Shin-I T."/>
            <person name="Kuroki Y."/>
            <person name="Toyoda A."/>
            <person name="Suzuki Y."/>
            <person name="Hashimoto A."/>
            <person name="Yamaguchi K."/>
            <person name="Sugano A."/>
            <person name="Kohara Y."/>
            <person name="Fujiyama A."/>
            <person name="Anterola A."/>
            <person name="Aoki S."/>
            <person name="Ashton N."/>
            <person name="Barbazuk W.B."/>
            <person name="Barker E."/>
            <person name="Bennetzen J."/>
            <person name="Bezanilla M."/>
            <person name="Blankenship R."/>
            <person name="Cho S.H."/>
            <person name="Dutcher S."/>
            <person name="Estelle M."/>
            <person name="Fawcett J.A."/>
            <person name="Gundlach H."/>
            <person name="Hanada K."/>
            <person name="Heyl A."/>
            <person name="Hicks K.A."/>
            <person name="Hugh J."/>
            <person name="Lohr M."/>
            <person name="Mayer K."/>
            <person name="Melkozernov A."/>
            <person name="Murata T."/>
            <person name="Nelson D."/>
            <person name="Pils B."/>
            <person name="Prigge M."/>
            <person name="Reiss B."/>
            <person name="Renner T."/>
            <person name="Rombauts S."/>
            <person name="Rushton P."/>
            <person name="Sanderfoot A."/>
            <person name="Schween G."/>
            <person name="Shiu S.-H."/>
            <person name="Stueber K."/>
            <person name="Theodoulou F.L."/>
            <person name="Tu H."/>
            <person name="Van de Peer Y."/>
            <person name="Verrier P.J."/>
            <person name="Waters E."/>
            <person name="Wood A."/>
            <person name="Yang L."/>
            <person name="Cove D."/>
            <person name="Cuming A."/>
            <person name="Hasebe M."/>
            <person name="Lucas S."/>
            <person name="Mishler D.B."/>
            <person name="Reski R."/>
            <person name="Grigoriev I."/>
            <person name="Quatrano R.S."/>
            <person name="Boore J.L."/>
        </authorList>
    </citation>
    <scope>NUCLEOTIDE SEQUENCE [LARGE SCALE GENOMIC DNA]</scope>
    <source>
        <strain evidence="1 2">cv. Gransden 2004</strain>
    </source>
</reference>
<dbReference type="Gramene" id="Pp3c4_13414V3.1">
    <property type="protein sequence ID" value="Pp3c4_13414V3.1"/>
    <property type="gene ID" value="Pp3c4_13414"/>
</dbReference>
<accession>A0A7I4DPU4</accession>
<keyword evidence="2" id="KW-1185">Reference proteome</keyword>
<dbReference type="Proteomes" id="UP000006727">
    <property type="component" value="Chromosome 4"/>
</dbReference>
<dbReference type="PANTHER" id="PTHR13109">
    <property type="entry name" value="NEUROCHONDRIN"/>
    <property type="match status" value="1"/>
</dbReference>
<dbReference type="Pfam" id="PF05536">
    <property type="entry name" value="Neurochondrin"/>
    <property type="match status" value="1"/>
</dbReference>
<name>A0A7I4DPU4_PHYPA</name>
<reference evidence="1 2" key="2">
    <citation type="journal article" date="2018" name="Plant J.">
        <title>The Physcomitrella patens chromosome-scale assembly reveals moss genome structure and evolution.</title>
        <authorList>
            <person name="Lang D."/>
            <person name="Ullrich K.K."/>
            <person name="Murat F."/>
            <person name="Fuchs J."/>
            <person name="Jenkins J."/>
            <person name="Haas F.B."/>
            <person name="Piednoel M."/>
            <person name="Gundlach H."/>
            <person name="Van Bel M."/>
            <person name="Meyberg R."/>
            <person name="Vives C."/>
            <person name="Morata J."/>
            <person name="Symeonidi A."/>
            <person name="Hiss M."/>
            <person name="Muchero W."/>
            <person name="Kamisugi Y."/>
            <person name="Saleh O."/>
            <person name="Blanc G."/>
            <person name="Decker E.L."/>
            <person name="van Gessel N."/>
            <person name="Grimwood J."/>
            <person name="Hayes R.D."/>
            <person name="Graham S.W."/>
            <person name="Gunter L.E."/>
            <person name="McDaniel S.F."/>
            <person name="Hoernstein S.N.W."/>
            <person name="Larsson A."/>
            <person name="Li F.W."/>
            <person name="Perroud P.F."/>
            <person name="Phillips J."/>
            <person name="Ranjan P."/>
            <person name="Rokshar D.S."/>
            <person name="Rothfels C.J."/>
            <person name="Schneider L."/>
            <person name="Shu S."/>
            <person name="Stevenson D.W."/>
            <person name="Thummler F."/>
            <person name="Tillich M."/>
            <person name="Villarreal Aguilar J.C."/>
            <person name="Widiez T."/>
            <person name="Wong G.K."/>
            <person name="Wymore A."/>
            <person name="Zhang Y."/>
            <person name="Zimmer A.D."/>
            <person name="Quatrano R.S."/>
            <person name="Mayer K.F.X."/>
            <person name="Goodstein D."/>
            <person name="Casacuberta J.M."/>
            <person name="Vandepoele K."/>
            <person name="Reski R."/>
            <person name="Cuming A.C."/>
            <person name="Tuskan G.A."/>
            <person name="Maumus F."/>
            <person name="Salse J."/>
            <person name="Schmutz J."/>
            <person name="Rensing S.A."/>
        </authorList>
    </citation>
    <scope>NUCLEOTIDE SEQUENCE [LARGE SCALE GENOMIC DNA]</scope>
    <source>
        <strain evidence="1 2">cv. Gransden 2004</strain>
    </source>
</reference>
<dbReference type="EMBL" id="ABEU02000004">
    <property type="status" value="NOT_ANNOTATED_CDS"/>
    <property type="molecule type" value="Genomic_DNA"/>
</dbReference>
<sequence length="383" mass="42772">MLVRLRIETAVLLNEVARKTFDSGGGETAQVAESAGNQQGLATYFALLEHIIIVVVEQQDKLMESTMEKAVAALTEVVGLIVEFLEDAQCIYHLYSKKFEPGSFRYLAETPLAHQNRVYKLLKFLLSVTREGQNGYIPTKFLTYRCQLFEITTELDGCKALVLSGAHQQIVQFVRIATETRGFECRAAIIDACDTLLNLLIKDGLGRSIKVTDFIPAVPSLANWAVQGKQVMECALAASLCTMVLGLTNENALSQYPGFGPAVLHTVFALILMNLERCQKAERLEESAEEEDLWDIIVTGCSQCMHRYPSFKNMIKGSTWLQRFLGKRAESEGRAIPQLSLNLFVAEIYCHLSVISQYNFVSRRFDNCEQVAPYPPSVVTFSS</sequence>
<dbReference type="InParanoid" id="A0A7I4DPU4"/>
<protein>
    <submittedName>
        <fullName evidence="1">Uncharacterized protein</fullName>
    </submittedName>
</protein>
<dbReference type="EnsemblPlants" id="Pp3c4_13414V3.1">
    <property type="protein sequence ID" value="Pp3c4_13414V3.1"/>
    <property type="gene ID" value="Pp3c4_13414"/>
</dbReference>
<evidence type="ECO:0000313" key="1">
    <source>
        <dbReference type="EnsemblPlants" id="Pp3c4_13414V3.1"/>
    </source>
</evidence>
<dbReference type="PANTHER" id="PTHR13109:SF7">
    <property type="entry name" value="NEUROCHONDRIN"/>
    <property type="match status" value="1"/>
</dbReference>
<dbReference type="InterPro" id="IPR008709">
    <property type="entry name" value="Neurochondrin"/>
</dbReference>
<evidence type="ECO:0000313" key="2">
    <source>
        <dbReference type="Proteomes" id="UP000006727"/>
    </source>
</evidence>
<dbReference type="FunCoup" id="A0A7I4DPU4">
    <property type="interactions" value="1456"/>
</dbReference>
<reference evidence="1" key="3">
    <citation type="submission" date="2020-12" db="UniProtKB">
        <authorList>
            <consortium name="EnsemblPlants"/>
        </authorList>
    </citation>
    <scope>IDENTIFICATION</scope>
</reference>
<dbReference type="AlphaFoldDB" id="A0A7I4DPU4"/>
<organism evidence="1 2">
    <name type="scientific">Physcomitrium patens</name>
    <name type="common">Spreading-leaved earth moss</name>
    <name type="synonym">Physcomitrella patens</name>
    <dbReference type="NCBI Taxonomy" id="3218"/>
    <lineage>
        <taxon>Eukaryota</taxon>
        <taxon>Viridiplantae</taxon>
        <taxon>Streptophyta</taxon>
        <taxon>Embryophyta</taxon>
        <taxon>Bryophyta</taxon>
        <taxon>Bryophytina</taxon>
        <taxon>Bryopsida</taxon>
        <taxon>Funariidae</taxon>
        <taxon>Funariales</taxon>
        <taxon>Funariaceae</taxon>
        <taxon>Physcomitrium</taxon>
    </lineage>
</organism>
<proteinExistence type="predicted"/>